<evidence type="ECO:0000256" key="1">
    <source>
        <dbReference type="SAM" id="Phobius"/>
    </source>
</evidence>
<comment type="caution">
    <text evidence="2">The sequence shown here is derived from an EMBL/GenBank/DDBJ whole genome shotgun (WGS) entry which is preliminary data.</text>
</comment>
<accession>A0ABU6CVN9</accession>
<organism evidence="2 3">
    <name type="scientific">Candidatus Thiothrix phosphatis</name>
    <dbReference type="NCBI Taxonomy" id="3112415"/>
    <lineage>
        <taxon>Bacteria</taxon>
        <taxon>Pseudomonadati</taxon>
        <taxon>Pseudomonadota</taxon>
        <taxon>Gammaproteobacteria</taxon>
        <taxon>Thiotrichales</taxon>
        <taxon>Thiotrichaceae</taxon>
        <taxon>Thiothrix</taxon>
    </lineage>
</organism>
<keyword evidence="1" id="KW-0812">Transmembrane</keyword>
<sequence>MKKVPEKRRPVTIDVTPTKTVIHKKPPSPANGQGDGLLLKATGIAIGLIIGFLLFVR</sequence>
<name>A0ABU6CVN9_9GAMM</name>
<reference evidence="2 3" key="2">
    <citation type="submission" date="2024-01" db="EMBL/GenBank/DDBJ databases">
        <authorList>
            <person name="Xie X."/>
        </authorList>
    </citation>
    <scope>NUCLEOTIDE SEQUENCE [LARGE SCALE GENOMIC DNA]</scope>
    <source>
        <strain evidence="2">SCUT-1</strain>
    </source>
</reference>
<dbReference type="EMBL" id="JAYMYJ010000030">
    <property type="protein sequence ID" value="MEB4590118.1"/>
    <property type="molecule type" value="Genomic_DNA"/>
</dbReference>
<proteinExistence type="predicted"/>
<dbReference type="Proteomes" id="UP001308005">
    <property type="component" value="Unassembled WGS sequence"/>
</dbReference>
<evidence type="ECO:0000313" key="2">
    <source>
        <dbReference type="EMBL" id="MEB4590118.1"/>
    </source>
</evidence>
<keyword evidence="1" id="KW-1133">Transmembrane helix</keyword>
<keyword evidence="3" id="KW-1185">Reference proteome</keyword>
<dbReference type="RefSeq" id="WP_324693354.1">
    <property type="nucleotide sequence ID" value="NZ_JAYMYJ010000030.1"/>
</dbReference>
<gene>
    <name evidence="2" type="ORF">VSS37_03915</name>
</gene>
<protein>
    <recommendedName>
        <fullName evidence="4">Gram-positive cocci surface proteins LPxTG domain-containing protein</fullName>
    </recommendedName>
</protein>
<keyword evidence="1" id="KW-0472">Membrane</keyword>
<feature type="transmembrane region" description="Helical" evidence="1">
    <location>
        <begin position="37"/>
        <end position="56"/>
    </location>
</feature>
<evidence type="ECO:0008006" key="4">
    <source>
        <dbReference type="Google" id="ProtNLM"/>
    </source>
</evidence>
<evidence type="ECO:0000313" key="3">
    <source>
        <dbReference type="Proteomes" id="UP001308005"/>
    </source>
</evidence>
<reference evidence="3" key="1">
    <citation type="submission" date="2023-07" db="EMBL/GenBank/DDBJ databases">
        <title>The carbon used by Thiothrix.</title>
        <authorList>
            <person name="Chen L."/>
        </authorList>
    </citation>
    <scope>NUCLEOTIDE SEQUENCE [LARGE SCALE GENOMIC DNA]</scope>
</reference>